<protein>
    <recommendedName>
        <fullName evidence="4">Polyhydroxybutyrate depolymerase</fullName>
    </recommendedName>
</protein>
<dbReference type="EMBL" id="GL870952">
    <property type="protein sequence ID" value="EGC39750.1"/>
    <property type="molecule type" value="Genomic_DNA"/>
</dbReference>
<dbReference type="InParanoid" id="F0Z8L8"/>
<dbReference type="KEGG" id="dpp:DICPUDRAFT_147411"/>
<dbReference type="RefSeq" id="XP_003283736.1">
    <property type="nucleotide sequence ID" value="XM_003283688.1"/>
</dbReference>
<reference evidence="3" key="1">
    <citation type="journal article" date="2011" name="Genome Biol.">
        <title>Comparative genomics of the social amoebae Dictyostelium discoideum and Dictyostelium purpureum.</title>
        <authorList>
            <consortium name="US DOE Joint Genome Institute (JGI-PGF)"/>
            <person name="Sucgang R."/>
            <person name="Kuo A."/>
            <person name="Tian X."/>
            <person name="Salerno W."/>
            <person name="Parikh A."/>
            <person name="Feasley C.L."/>
            <person name="Dalin E."/>
            <person name="Tu H."/>
            <person name="Huang E."/>
            <person name="Barry K."/>
            <person name="Lindquist E."/>
            <person name="Shapiro H."/>
            <person name="Bruce D."/>
            <person name="Schmutz J."/>
            <person name="Salamov A."/>
            <person name="Fey P."/>
            <person name="Gaudet P."/>
            <person name="Anjard C."/>
            <person name="Babu M.M."/>
            <person name="Basu S."/>
            <person name="Bushmanova Y."/>
            <person name="van der Wel H."/>
            <person name="Katoh-Kurasawa M."/>
            <person name="Dinh C."/>
            <person name="Coutinho P.M."/>
            <person name="Saito T."/>
            <person name="Elias M."/>
            <person name="Schaap P."/>
            <person name="Kay R.R."/>
            <person name="Henrissat B."/>
            <person name="Eichinger L."/>
            <person name="Rivero F."/>
            <person name="Putnam N.H."/>
            <person name="West C.M."/>
            <person name="Loomis W.F."/>
            <person name="Chisholm R.L."/>
            <person name="Shaulsky G."/>
            <person name="Strassmann J.E."/>
            <person name="Queller D.C."/>
            <person name="Kuspa A."/>
            <person name="Grigoriev I.V."/>
        </authorList>
    </citation>
    <scope>NUCLEOTIDE SEQUENCE [LARGE SCALE GENOMIC DNA]</scope>
    <source>
        <strain evidence="3">QSDP1</strain>
    </source>
</reference>
<evidence type="ECO:0000256" key="1">
    <source>
        <dbReference type="SAM" id="SignalP"/>
    </source>
</evidence>
<dbReference type="AlphaFoldDB" id="F0Z8L8"/>
<dbReference type="eggNOG" id="ENOG502RYCJ">
    <property type="taxonomic scope" value="Eukaryota"/>
</dbReference>
<dbReference type="PROSITE" id="PS51257">
    <property type="entry name" value="PROKAR_LIPOPROTEIN"/>
    <property type="match status" value="1"/>
</dbReference>
<dbReference type="Gene3D" id="3.40.50.1820">
    <property type="entry name" value="alpha/beta hydrolase"/>
    <property type="match status" value="2"/>
</dbReference>
<evidence type="ECO:0008006" key="4">
    <source>
        <dbReference type="Google" id="ProtNLM"/>
    </source>
</evidence>
<dbReference type="OMA" id="GNDCPAN"/>
<keyword evidence="1" id="KW-0732">Signal</keyword>
<dbReference type="SUPFAM" id="SSF53474">
    <property type="entry name" value="alpha/beta-Hydrolases"/>
    <property type="match status" value="1"/>
</dbReference>
<dbReference type="STRING" id="5786.F0Z8L8"/>
<dbReference type="PANTHER" id="PTHR42972:SF8">
    <property type="entry name" value="POLYHYDROXYBUTYRATE DEPOLYMERASE"/>
    <property type="match status" value="1"/>
</dbReference>
<sequence length="324" mass="35870">MKKNFIYFVILLFSCCILPILSIDNQITVSGISSGGFFAVQYHIAFSSLVRGAAVLAGGPYWCAKGNAITAQIDCMKTPELISVDELIIATKYAQDTLTIDDTANLQNSVIWLYSGMNDTVVHPGVMHKLVEYYQNFLKNDSIHTVFNIQSEHAFITNGYGNNCTFLGPQYINNCDYNSPFEFLSLFYPNLQDPVNASPDNIITIDQSSFIPIGFTTLTASLNSEAFAYIPTKCKNDKSLCTIHVAFHGCLQTIANIGDSFYTKTGYNEIAEANNIIILYPQSMMSVLNPKGCFDWWGFAGENYATKYGAQMATVNSMVMSLLN</sequence>
<organism evidence="2 3">
    <name type="scientific">Dictyostelium purpureum</name>
    <name type="common">Slime mold</name>
    <dbReference type="NCBI Taxonomy" id="5786"/>
    <lineage>
        <taxon>Eukaryota</taxon>
        <taxon>Amoebozoa</taxon>
        <taxon>Evosea</taxon>
        <taxon>Eumycetozoa</taxon>
        <taxon>Dictyostelia</taxon>
        <taxon>Dictyosteliales</taxon>
        <taxon>Dictyosteliaceae</taxon>
        <taxon>Dictyostelium</taxon>
    </lineage>
</organism>
<accession>F0Z8L8</accession>
<dbReference type="VEuPathDB" id="AmoebaDB:DICPUDRAFT_147411"/>
<evidence type="ECO:0000313" key="2">
    <source>
        <dbReference type="EMBL" id="EGC39750.1"/>
    </source>
</evidence>
<dbReference type="PANTHER" id="PTHR42972">
    <property type="entry name" value="TOL-PAL SYSTEM PROTEIN TOLB"/>
    <property type="match status" value="1"/>
</dbReference>
<evidence type="ECO:0000313" key="3">
    <source>
        <dbReference type="Proteomes" id="UP000001064"/>
    </source>
</evidence>
<keyword evidence="3" id="KW-1185">Reference proteome</keyword>
<name>F0Z8L8_DICPU</name>
<dbReference type="Proteomes" id="UP000001064">
    <property type="component" value="Unassembled WGS sequence"/>
</dbReference>
<gene>
    <name evidence="2" type="ORF">DICPUDRAFT_147411</name>
</gene>
<feature type="signal peptide" evidence="1">
    <location>
        <begin position="1"/>
        <end position="22"/>
    </location>
</feature>
<feature type="chain" id="PRO_5003262216" description="Polyhydroxybutyrate depolymerase" evidence="1">
    <location>
        <begin position="23"/>
        <end position="324"/>
    </location>
</feature>
<proteinExistence type="predicted"/>
<dbReference type="OrthoDB" id="6020543at2759"/>
<dbReference type="InterPro" id="IPR029058">
    <property type="entry name" value="AB_hydrolase_fold"/>
</dbReference>
<dbReference type="GeneID" id="10509640"/>